<dbReference type="Proteomes" id="UP000011543">
    <property type="component" value="Unassembled WGS sequence"/>
</dbReference>
<keyword evidence="1" id="KW-1133">Transmembrane helix</keyword>
<reference evidence="2 4" key="2">
    <citation type="journal article" date="2012" name="BMC Genomics">
        <title>A comparative genomics perspective on the genetic content of the alkaliphilic haloarchaeon Natrialba magadii ATCC 43099T.</title>
        <authorList>
            <person name="Siddaramappa S."/>
            <person name="Challacombe J.F."/>
            <person name="Decastro R.E."/>
            <person name="Pfeiffer F."/>
            <person name="Sastre D.E."/>
            <person name="Gimenez M.I."/>
            <person name="Paggi R.A."/>
            <person name="Detter J.C."/>
            <person name="Davenport K.W."/>
            <person name="Goodwin L.A."/>
            <person name="Kyrpides N."/>
            <person name="Tapia R."/>
            <person name="Pitluck S."/>
            <person name="Lucas S."/>
            <person name="Woyke T."/>
            <person name="Maupin-Furlow J.A."/>
        </authorList>
    </citation>
    <scope>NUCLEOTIDE SEQUENCE [LARGE SCALE GENOMIC DNA]</scope>
    <source>
        <strain evidence="2">ATCC 43099</strain>
        <strain evidence="4">ATCC 43099 / DSM 3394 / CCM 3739 / CIP 104546 / IAM 13178 / JCM 8861 / NBRC 102185 / NCIMB 2190 / MS3</strain>
    </source>
</reference>
<organism evidence="2 4">
    <name type="scientific">Natrialba magadii (strain ATCC 43099 / DSM 3394 / CCM 3739 / CIP 104546 / IAM 13178 / JCM 8861 / NBRC 102185 / NCIMB 2190 / MS3)</name>
    <name type="common">Natronobacterium magadii</name>
    <dbReference type="NCBI Taxonomy" id="547559"/>
    <lineage>
        <taxon>Archaea</taxon>
        <taxon>Methanobacteriati</taxon>
        <taxon>Methanobacteriota</taxon>
        <taxon>Stenosarchaea group</taxon>
        <taxon>Halobacteria</taxon>
        <taxon>Halobacteriales</taxon>
        <taxon>Natrialbaceae</taxon>
        <taxon>Natrialba</taxon>
    </lineage>
</organism>
<dbReference type="RefSeq" id="WP_004214277.1">
    <property type="nucleotide sequence ID" value="NC_013923.1"/>
</dbReference>
<dbReference type="AlphaFoldDB" id="D3T173"/>
<protein>
    <submittedName>
        <fullName evidence="2">Uncharacterized protein</fullName>
    </submittedName>
</protein>
<evidence type="ECO:0000256" key="1">
    <source>
        <dbReference type="SAM" id="Phobius"/>
    </source>
</evidence>
<keyword evidence="1" id="KW-0472">Membrane</keyword>
<dbReference type="EMBL" id="AOHS01000014">
    <property type="protein sequence ID" value="ELY32588.1"/>
    <property type="molecule type" value="Genomic_DNA"/>
</dbReference>
<evidence type="ECO:0000313" key="5">
    <source>
        <dbReference type="Proteomes" id="UP000011543"/>
    </source>
</evidence>
<feature type="transmembrane region" description="Helical" evidence="1">
    <location>
        <begin position="23"/>
        <end position="44"/>
    </location>
</feature>
<sequence length="108" mass="11964">MASDSDQILGYQRKVVLLEAFRISYAIMITGIITTLMGFSLYWIDTGILGDAEPVIGVILFVAFPIALGLSLYIYDRRHERDLIIADAVLKVIHPIAALIRYLRGAGP</sequence>
<keyword evidence="4" id="KW-1185">Reference proteome</keyword>
<evidence type="ECO:0000313" key="2">
    <source>
        <dbReference type="EMBL" id="ADD07332.1"/>
    </source>
</evidence>
<evidence type="ECO:0000313" key="3">
    <source>
        <dbReference type="EMBL" id="ELY32588.1"/>
    </source>
</evidence>
<gene>
    <name evidence="2" type="ordered locus">Nmag_3791</name>
    <name evidence="3" type="ORF">C500_03654</name>
</gene>
<reference evidence="2" key="4">
    <citation type="submission" date="2016-09" db="EMBL/GenBank/DDBJ databases">
        <authorList>
            <person name="Pfeiffer F."/>
        </authorList>
    </citation>
    <scope>NUCLEOTIDE SEQUENCE</scope>
    <source>
        <strain evidence="2">ATCC 43099</strain>
        <plasmid evidence="2">pNMAG01</plasmid>
    </source>
</reference>
<proteinExistence type="predicted"/>
<evidence type="ECO:0000313" key="4">
    <source>
        <dbReference type="Proteomes" id="UP000001879"/>
    </source>
</evidence>
<dbReference type="KEGG" id="nmg:Nmag_3791"/>
<geneLocation type="plasmid" evidence="2 4">
    <name>pNMAG01</name>
</geneLocation>
<dbReference type="GeneID" id="8826661"/>
<feature type="transmembrane region" description="Helical" evidence="1">
    <location>
        <begin position="56"/>
        <end position="75"/>
    </location>
</feature>
<accession>D3T173</accession>
<dbReference type="EMBL" id="CP001933">
    <property type="protein sequence ID" value="ADD07332.1"/>
    <property type="molecule type" value="Genomic_DNA"/>
</dbReference>
<keyword evidence="1" id="KW-0812">Transmembrane</keyword>
<keyword evidence="2" id="KW-0614">Plasmid</keyword>
<dbReference type="Proteomes" id="UP000001879">
    <property type="component" value="Plasmid pNMAG01"/>
</dbReference>
<reference evidence="4" key="1">
    <citation type="submission" date="2010-02" db="EMBL/GenBank/DDBJ databases">
        <title>Complete sequence of plasmid 1 of Natrialba magadii ATCC 43099.</title>
        <authorList>
            <consortium name="US DOE Joint Genome Institute"/>
            <person name="Lucas S."/>
            <person name="Copeland A."/>
            <person name="Lapidus A."/>
            <person name="Cheng J.-F."/>
            <person name="Bruce D."/>
            <person name="Goodwin L."/>
            <person name="Pitluck S."/>
            <person name="Davenport K."/>
            <person name="Saunders E."/>
            <person name="Detter J.C."/>
            <person name="Han C."/>
            <person name="Tapia R."/>
            <person name="Land M."/>
            <person name="Hauser L."/>
            <person name="Kyrpides N."/>
            <person name="Mikhailova N."/>
            <person name="De Castro R.E."/>
            <person name="Maupin-Furlow J.A."/>
            <person name="Woyke T."/>
        </authorList>
    </citation>
    <scope>NUCLEOTIDE SEQUENCE [LARGE SCALE GENOMIC DNA]</scope>
    <source>
        <strain evidence="4">ATCC 43099 / DSM 3394 / CCM 3739 / CIP 104546 / IAM 13178 / JCM 8861 / NBRC 102185 / NCIMB 2190 / MS3</strain>
        <plasmid evidence="4">pNMAG01</plasmid>
    </source>
</reference>
<dbReference type="OrthoDB" id="169678at2157"/>
<dbReference type="HOGENOM" id="CLU_174510_0_0_2"/>
<reference evidence="3 5" key="3">
    <citation type="journal article" date="2014" name="PLoS Genet.">
        <title>Phylogenetically driven sequencing of extremely halophilic archaea reveals strategies for static and dynamic osmo-response.</title>
        <authorList>
            <person name="Becker E.A."/>
            <person name="Seitzer P.M."/>
            <person name="Tritt A."/>
            <person name="Larsen D."/>
            <person name="Krusor M."/>
            <person name="Yao A.I."/>
            <person name="Wu D."/>
            <person name="Madern D."/>
            <person name="Eisen J.A."/>
            <person name="Darling A.E."/>
            <person name="Facciotti M.T."/>
        </authorList>
    </citation>
    <scope>NUCLEOTIDE SEQUENCE [LARGE SCALE GENOMIC DNA]</scope>
    <source>
        <strain evidence="5">ATCC 43099 / DSM 3394 / CCM 3739 / CIP 104546 / IAM 13178 / JCM 8861 / NBRC 102185 / NCIMB 2190 / MS3</strain>
        <strain evidence="3">MS-3</strain>
    </source>
</reference>
<name>D3T173_NATMM</name>